<dbReference type="EMBL" id="MRDB01000146">
    <property type="protein sequence ID" value="RKL20933.1"/>
    <property type="molecule type" value="Genomic_DNA"/>
</dbReference>
<reference evidence="1 2" key="1">
    <citation type="journal article" date="2018" name="Sci. Rep.">
        <title>Characterisation of pathogen-specific regions and novel effector candidates in Fusarium oxysporum f. sp. cepae.</title>
        <authorList>
            <person name="Armitage A.D."/>
            <person name="Taylor A."/>
            <person name="Sobczyk M.K."/>
            <person name="Baxter L."/>
            <person name="Greenfield B.P."/>
            <person name="Bates H.J."/>
            <person name="Wilson F."/>
            <person name="Jackson A.C."/>
            <person name="Ott S."/>
            <person name="Harrison R.J."/>
            <person name="Clarkson J.P."/>
        </authorList>
    </citation>
    <scope>NUCLEOTIDE SEQUENCE [LARGE SCALE GENOMIC DNA]</scope>
    <source>
        <strain evidence="1 2">Fp_A8</strain>
    </source>
</reference>
<accession>A0A420RV93</accession>
<evidence type="ECO:0000313" key="2">
    <source>
        <dbReference type="Proteomes" id="UP000283569"/>
    </source>
</evidence>
<dbReference type="InterPro" id="IPR029063">
    <property type="entry name" value="SAM-dependent_MTases_sf"/>
</dbReference>
<proteinExistence type="predicted"/>
<dbReference type="Gene3D" id="3.40.50.150">
    <property type="entry name" value="Vaccinia Virus protein VP39"/>
    <property type="match status" value="1"/>
</dbReference>
<dbReference type="SUPFAM" id="SSF53335">
    <property type="entry name" value="S-adenosyl-L-methionine-dependent methyltransferases"/>
    <property type="match status" value="1"/>
</dbReference>
<dbReference type="AlphaFoldDB" id="A0A420RV93"/>
<evidence type="ECO:0000313" key="1">
    <source>
        <dbReference type="EMBL" id="RKL20933.1"/>
    </source>
</evidence>
<name>A0A420RV93_GIBIN</name>
<protein>
    <submittedName>
        <fullName evidence="1">Uncharacterized protein</fullName>
    </submittedName>
</protein>
<dbReference type="Proteomes" id="UP000283569">
    <property type="component" value="Unassembled WGS sequence"/>
</dbReference>
<gene>
    <name evidence="1" type="ORF">BFJ72_g14941</name>
</gene>
<sequence length="699" mass="74980">MPIKELQGRTFNAFVAVMSDGIDPEHPDLPEILQEIGEYVPKEALVRGLGYKVEFRELVAADYSTPTIRNRLYFVMKCDGRPIVWPEATAHRDAADAASAWRPAADCIDFDDLGRSIFDRPTPLADATLRRIAKGCWRHVLSSAEPFIVGVGGRMGQSPSRSVSAPAHTITAKGDSALAVPLLTEFANASVQRTFSVSTPLRTQTAQVKGGHFALAAAHLSHSLAPILIQAAHGEGKPGGVQRWGIGSRSVTHPVGTVTGSNGHAVANLRLHALRSTIDAAYVMTNTTGHAGASVHAPVPTVATGGHHALIAASLTAFGQNALGSELQQPCQTVMAGATRYALSALHLTHLTHHGDRSGYALTDPFLTVTGANRGEQAVVAANLLTIGYGERKGQQPRTHGVAAPVGTVVGTNKHALVASHIVKFRGDSIGQRVDLPLPVVTAGGAMARPAGAAHALGMASMFLDQANGGFYDGSGRSLLQPVSTVLNTGSQQRLVAAYLVKPAKDVAAITHVDADLLPADVLAKAKQCAEFLHRWLPEQFPDPAELVIVGDHVLVDITLRMLQPDELKQAQGFRRDYILDRGLFHDEMTGTYQWRRITKTDQVKLIGNSVCRHRKRGEAALTGMDWCQVREMPFVPRRGDMIALGSDDYREVEQVFYQLPSGGPAGVDEIQVQVHFAFGEDTVPHHQDMIAAGWLEAC</sequence>
<organism evidence="1 2">
    <name type="scientific">Gibberella intermedia</name>
    <name type="common">Bulb rot disease fungus</name>
    <name type="synonym">Fusarium proliferatum</name>
    <dbReference type="NCBI Taxonomy" id="948311"/>
    <lineage>
        <taxon>Eukaryota</taxon>
        <taxon>Fungi</taxon>
        <taxon>Dikarya</taxon>
        <taxon>Ascomycota</taxon>
        <taxon>Pezizomycotina</taxon>
        <taxon>Sordariomycetes</taxon>
        <taxon>Hypocreomycetidae</taxon>
        <taxon>Hypocreales</taxon>
        <taxon>Nectriaceae</taxon>
        <taxon>Fusarium</taxon>
        <taxon>Fusarium fujikuroi species complex</taxon>
    </lineage>
</organism>
<comment type="caution">
    <text evidence="1">The sequence shown here is derived from an EMBL/GenBank/DDBJ whole genome shotgun (WGS) entry which is preliminary data.</text>
</comment>